<evidence type="ECO:0000256" key="1">
    <source>
        <dbReference type="ARBA" id="ARBA00007682"/>
    </source>
</evidence>
<keyword evidence="3" id="KW-0804">Transcription</keyword>
<proteinExistence type="inferred from homology"/>
<dbReference type="GO" id="GO:0000289">
    <property type="term" value="P:nuclear-transcribed mRNA poly(A) tail shortening"/>
    <property type="evidence" value="ECO:0007669"/>
    <property type="project" value="UniProtKB-ARBA"/>
</dbReference>
<dbReference type="Pfam" id="PF04153">
    <property type="entry name" value="NOT2_3_5_C"/>
    <property type="match status" value="1"/>
</dbReference>
<evidence type="ECO:0000259" key="4">
    <source>
        <dbReference type="Pfam" id="PF04153"/>
    </source>
</evidence>
<dbReference type="InterPro" id="IPR038635">
    <property type="entry name" value="CCR4-NOT_su2/3/5_C_sf"/>
</dbReference>
<feature type="domain" description="NOT2/NOT3/NOT5 C-terminal" evidence="4">
    <location>
        <begin position="130"/>
        <end position="235"/>
    </location>
</feature>
<dbReference type="PANTHER" id="PTHR23326">
    <property type="entry name" value="CCR4 NOT-RELATED"/>
    <property type="match status" value="1"/>
</dbReference>
<evidence type="ECO:0000256" key="2">
    <source>
        <dbReference type="ARBA" id="ARBA00023015"/>
    </source>
</evidence>
<dbReference type="InterPro" id="IPR007282">
    <property type="entry name" value="NOT2/3/5_C"/>
</dbReference>
<protein>
    <submittedName>
        <fullName evidence="5">Not3</fullName>
    </submittedName>
</protein>
<dbReference type="InterPro" id="IPR040168">
    <property type="entry name" value="Not2/3/5"/>
</dbReference>
<keyword evidence="6" id="KW-1185">Reference proteome</keyword>
<sequence>MCLFKFYFCALYYKYYKNMDKKEKENGEISSVDLWKQVTKQLSHKKSEETSKTSSEALNLDGIKNKIEKISMGRIEEIREDEIADGNAQYFLHNKNISKRDKFMFLETDNSYRNKPIFPILNTKVNLKHAKIPAFFPKTQPFMFSDPSFFKKFDLDTLFFIFYFSKGTIQQTYAAIRLKSFGWRFHLRYRIWFQRLDEPKLITPEYEKGEFLFFDYESSWNFMKKNDFVFEYCFLEHNDHY</sequence>
<dbReference type="Proteomes" id="UP000192758">
    <property type="component" value="Unassembled WGS sequence"/>
</dbReference>
<keyword evidence="2" id="KW-0805">Transcription regulation</keyword>
<name>A0A1W0E376_9MICR</name>
<dbReference type="GO" id="GO:0006355">
    <property type="term" value="P:regulation of DNA-templated transcription"/>
    <property type="evidence" value="ECO:0007669"/>
    <property type="project" value="InterPro"/>
</dbReference>
<dbReference type="AlphaFoldDB" id="A0A1W0E376"/>
<dbReference type="EMBL" id="MNPJ01000026">
    <property type="protein sequence ID" value="OQS53686.1"/>
    <property type="molecule type" value="Genomic_DNA"/>
</dbReference>
<gene>
    <name evidence="5" type="primary">not3</name>
    <name evidence="5" type="ORF">EHP00_1865</name>
</gene>
<organism evidence="5 6">
    <name type="scientific">Ecytonucleospora hepatopenaei</name>
    <dbReference type="NCBI Taxonomy" id="646526"/>
    <lineage>
        <taxon>Eukaryota</taxon>
        <taxon>Fungi</taxon>
        <taxon>Fungi incertae sedis</taxon>
        <taxon>Microsporidia</taxon>
        <taxon>Enterocytozoonidae</taxon>
        <taxon>Ecytonucleospora</taxon>
    </lineage>
</organism>
<dbReference type="GO" id="GO:0030015">
    <property type="term" value="C:CCR4-NOT core complex"/>
    <property type="evidence" value="ECO:0007669"/>
    <property type="project" value="InterPro"/>
</dbReference>
<accession>A0A1W0E376</accession>
<reference evidence="5 6" key="1">
    <citation type="journal article" date="2017" name="Environ. Microbiol.">
        <title>Decay of the glycolytic pathway and adaptation to intranuclear parasitism within Enterocytozoonidae microsporidia.</title>
        <authorList>
            <person name="Wiredu Boakye D."/>
            <person name="Jaroenlak P."/>
            <person name="Prachumwat A."/>
            <person name="Williams T.A."/>
            <person name="Bateman K.S."/>
            <person name="Itsathitphaisarn O."/>
            <person name="Sritunyalucksana K."/>
            <person name="Paszkiewicz K.H."/>
            <person name="Moore K.A."/>
            <person name="Stentiford G.D."/>
            <person name="Williams B.A."/>
        </authorList>
    </citation>
    <scope>NUCLEOTIDE SEQUENCE [LARGE SCALE GENOMIC DNA]</scope>
    <source>
        <strain evidence="5 6">TH1</strain>
    </source>
</reference>
<comment type="caution">
    <text evidence="5">The sequence shown here is derived from an EMBL/GenBank/DDBJ whole genome shotgun (WGS) entry which is preliminary data.</text>
</comment>
<dbReference type="STRING" id="646526.A0A1W0E376"/>
<dbReference type="VEuPathDB" id="MicrosporidiaDB:EHP00_1865"/>
<comment type="similarity">
    <text evidence="1">Belongs to the CNOT2/3/5 family.</text>
</comment>
<evidence type="ECO:0000313" key="5">
    <source>
        <dbReference type="EMBL" id="OQS53686.1"/>
    </source>
</evidence>
<evidence type="ECO:0000313" key="6">
    <source>
        <dbReference type="Proteomes" id="UP000192758"/>
    </source>
</evidence>
<evidence type="ECO:0000256" key="3">
    <source>
        <dbReference type="ARBA" id="ARBA00023163"/>
    </source>
</evidence>
<dbReference type="OrthoDB" id="293823at2759"/>
<dbReference type="Gene3D" id="2.30.30.1020">
    <property type="entry name" value="CCR4-NOT complex subunit 2/3/5, C-terminal domain"/>
    <property type="match status" value="1"/>
</dbReference>